<dbReference type="RefSeq" id="WP_099646807.1">
    <property type="nucleotide sequence ID" value="NZ_KZ319293.1"/>
</dbReference>
<dbReference type="Proteomes" id="UP000229433">
    <property type="component" value="Unassembled WGS sequence"/>
</dbReference>
<reference evidence="1 2" key="1">
    <citation type="submission" date="2017-08" db="EMBL/GenBank/DDBJ databases">
        <title>The whole genome shortgun sequences of strain Leeuwenhoekiella nanhaiensis G18 from the South China Sea.</title>
        <authorList>
            <person name="Liu Q."/>
        </authorList>
    </citation>
    <scope>NUCLEOTIDE SEQUENCE [LARGE SCALE GENOMIC DNA]</scope>
    <source>
        <strain evidence="1 2">G18</strain>
    </source>
</reference>
<name>A0A2G1VPX6_9FLAO</name>
<dbReference type="AlphaFoldDB" id="A0A2G1VPX6"/>
<accession>A0A2G1VPX6</accession>
<protein>
    <recommendedName>
        <fullName evidence="3">Co-chaperone DjlA N-terminal domain-containing protein</fullName>
    </recommendedName>
</protein>
<gene>
    <name evidence="1" type="ORF">CJ305_13435</name>
</gene>
<evidence type="ECO:0008006" key="3">
    <source>
        <dbReference type="Google" id="ProtNLM"/>
    </source>
</evidence>
<dbReference type="EMBL" id="NQXA01000011">
    <property type="protein sequence ID" value="PHQ28815.1"/>
    <property type="molecule type" value="Genomic_DNA"/>
</dbReference>
<organism evidence="1 2">
    <name type="scientific">Leeuwenhoekiella nanhaiensis</name>
    <dbReference type="NCBI Taxonomy" id="1655491"/>
    <lineage>
        <taxon>Bacteria</taxon>
        <taxon>Pseudomonadati</taxon>
        <taxon>Bacteroidota</taxon>
        <taxon>Flavobacteriia</taxon>
        <taxon>Flavobacteriales</taxon>
        <taxon>Flavobacteriaceae</taxon>
        <taxon>Leeuwenhoekiella</taxon>
    </lineage>
</organism>
<dbReference type="OrthoDB" id="9770030at2"/>
<evidence type="ECO:0000313" key="2">
    <source>
        <dbReference type="Proteomes" id="UP000229433"/>
    </source>
</evidence>
<keyword evidence="2" id="KW-1185">Reference proteome</keyword>
<proteinExistence type="predicted"/>
<sequence length="111" mass="13274">MKDKEGKWSKEELQTYVLLLCANVDKEETEEELEMIRSKVSLKTFAELYAQFRNDSEKKQIKRIQKAVQANDYSQMELAAFRKEIQEIFLSDKRYKLSEQRLQSVLDNILY</sequence>
<evidence type="ECO:0000313" key="1">
    <source>
        <dbReference type="EMBL" id="PHQ28815.1"/>
    </source>
</evidence>
<comment type="caution">
    <text evidence="1">The sequence shown here is derived from an EMBL/GenBank/DDBJ whole genome shotgun (WGS) entry which is preliminary data.</text>
</comment>